<keyword evidence="3" id="KW-1185">Reference proteome</keyword>
<dbReference type="SUPFAM" id="SSF53474">
    <property type="entry name" value="alpha/beta-Hydrolases"/>
    <property type="match status" value="1"/>
</dbReference>
<evidence type="ECO:0000313" key="3">
    <source>
        <dbReference type="Proteomes" id="UP001500635"/>
    </source>
</evidence>
<dbReference type="PANTHER" id="PTHR33428">
    <property type="entry name" value="CHLOROPHYLLASE-2, CHLOROPLASTIC"/>
    <property type="match status" value="1"/>
</dbReference>
<dbReference type="Proteomes" id="UP001500635">
    <property type="component" value="Unassembled WGS sequence"/>
</dbReference>
<dbReference type="Gene3D" id="3.40.50.1820">
    <property type="entry name" value="alpha/beta hydrolase"/>
    <property type="match status" value="1"/>
</dbReference>
<evidence type="ECO:0008006" key="4">
    <source>
        <dbReference type="Google" id="ProtNLM"/>
    </source>
</evidence>
<dbReference type="InterPro" id="IPR029058">
    <property type="entry name" value="AB_hydrolase_fold"/>
</dbReference>
<evidence type="ECO:0000256" key="1">
    <source>
        <dbReference type="SAM" id="MobiDB-lite"/>
    </source>
</evidence>
<proteinExistence type="predicted"/>
<gene>
    <name evidence="2" type="ORF">GCM10023147_39440</name>
</gene>
<organism evidence="2 3">
    <name type="scientific">Tsukamurella soli</name>
    <dbReference type="NCBI Taxonomy" id="644556"/>
    <lineage>
        <taxon>Bacteria</taxon>
        <taxon>Bacillati</taxon>
        <taxon>Actinomycetota</taxon>
        <taxon>Actinomycetes</taxon>
        <taxon>Mycobacteriales</taxon>
        <taxon>Tsukamurellaceae</taxon>
        <taxon>Tsukamurella</taxon>
    </lineage>
</organism>
<name>A0ABP8K5I2_9ACTN</name>
<dbReference type="PANTHER" id="PTHR33428:SF14">
    <property type="entry name" value="CARBOXYLESTERASE TYPE B DOMAIN-CONTAINING PROTEIN"/>
    <property type="match status" value="1"/>
</dbReference>
<dbReference type="EMBL" id="BAABFR010000081">
    <property type="protein sequence ID" value="GAA4400651.1"/>
    <property type="molecule type" value="Genomic_DNA"/>
</dbReference>
<sequence>MKQLARRGPHRVLKGDLGVAGLPGVIYTPESGINLPAVAFAHDWLTPVKRYSRTFEHLASWGIVVAAPATERGPLPSDGRLAIDLSTALDVITEVRLGSGEITVNRGRRAVVGHGSGAGAALLAADGDEGVLALAALFPAPTSPQAAEAATRLTVPALLLAAAGDVASVRSNAAELAAAYGGAAQLRVIPDGVAGGLPEGRLNPGAALGVTKPDKATQKAVRTVLTGFLLATAGHDSTYSDFAASDTDLGDVVVWRPEDEEEPKRPTPLDVIRGR</sequence>
<comment type="caution">
    <text evidence="2">The sequence shown here is derived from an EMBL/GenBank/DDBJ whole genome shotgun (WGS) entry which is preliminary data.</text>
</comment>
<protein>
    <recommendedName>
        <fullName evidence="4">Alpha/beta hydrolase family protein</fullName>
    </recommendedName>
</protein>
<feature type="region of interest" description="Disordered" evidence="1">
    <location>
        <begin position="256"/>
        <end position="275"/>
    </location>
</feature>
<accession>A0ABP8K5I2</accession>
<evidence type="ECO:0000313" key="2">
    <source>
        <dbReference type="EMBL" id="GAA4400651.1"/>
    </source>
</evidence>
<feature type="compositionally biased region" description="Basic and acidic residues" evidence="1">
    <location>
        <begin position="262"/>
        <end position="275"/>
    </location>
</feature>
<reference evidence="3" key="1">
    <citation type="journal article" date="2019" name="Int. J. Syst. Evol. Microbiol.">
        <title>The Global Catalogue of Microorganisms (GCM) 10K type strain sequencing project: providing services to taxonomists for standard genome sequencing and annotation.</title>
        <authorList>
            <consortium name="The Broad Institute Genomics Platform"/>
            <consortium name="The Broad Institute Genome Sequencing Center for Infectious Disease"/>
            <person name="Wu L."/>
            <person name="Ma J."/>
        </authorList>
    </citation>
    <scope>NUCLEOTIDE SEQUENCE [LARGE SCALE GENOMIC DNA]</scope>
    <source>
        <strain evidence="3">JCM 17688</strain>
    </source>
</reference>